<dbReference type="GO" id="GO:0015035">
    <property type="term" value="F:protein-disulfide reductase activity"/>
    <property type="evidence" value="ECO:0007669"/>
    <property type="project" value="UniProtKB-UniRule"/>
</dbReference>
<evidence type="ECO:0000256" key="2">
    <source>
        <dbReference type="ARBA" id="ARBA00022448"/>
    </source>
</evidence>
<dbReference type="GO" id="GO:0045454">
    <property type="term" value="P:cell redox homeostasis"/>
    <property type="evidence" value="ECO:0007669"/>
    <property type="project" value="TreeGrafter"/>
</dbReference>
<protein>
    <recommendedName>
        <fullName evidence="6 7">Thioredoxin</fullName>
    </recommendedName>
</protein>
<feature type="site" description="Contributes to redox potential value" evidence="8">
    <location>
        <position position="28"/>
    </location>
</feature>
<dbReference type="InterPro" id="IPR005746">
    <property type="entry name" value="Thioredoxin"/>
</dbReference>
<dbReference type="Proteomes" id="UP000603865">
    <property type="component" value="Unassembled WGS sequence"/>
</dbReference>
<organism evidence="11 12">
    <name type="scientific">Deinococcus ruber</name>
    <dbReference type="NCBI Taxonomy" id="1848197"/>
    <lineage>
        <taxon>Bacteria</taxon>
        <taxon>Thermotogati</taxon>
        <taxon>Deinococcota</taxon>
        <taxon>Deinococci</taxon>
        <taxon>Deinococcales</taxon>
        <taxon>Deinococcaceae</taxon>
        <taxon>Deinococcus</taxon>
    </lineage>
</organism>
<evidence type="ECO:0000256" key="3">
    <source>
        <dbReference type="ARBA" id="ARBA00022982"/>
    </source>
</evidence>
<reference evidence="11" key="1">
    <citation type="journal article" date="2014" name="Int. J. Syst. Evol. Microbiol.">
        <title>Complete genome sequence of Corynebacterium casei LMG S-19264T (=DSM 44701T), isolated from a smear-ripened cheese.</title>
        <authorList>
            <consortium name="US DOE Joint Genome Institute (JGI-PGF)"/>
            <person name="Walter F."/>
            <person name="Albersmeier A."/>
            <person name="Kalinowski J."/>
            <person name="Ruckert C."/>
        </authorList>
    </citation>
    <scope>NUCLEOTIDE SEQUENCE</scope>
    <source>
        <strain evidence="11">JCM 31311</strain>
    </source>
</reference>
<gene>
    <name evidence="11" type="ORF">GCM10008957_26480</name>
</gene>
<keyword evidence="12" id="KW-1185">Reference proteome</keyword>
<dbReference type="Pfam" id="PF00085">
    <property type="entry name" value="Thioredoxin"/>
    <property type="match status" value="1"/>
</dbReference>
<dbReference type="EMBL" id="BMQL01000014">
    <property type="protein sequence ID" value="GGR12321.1"/>
    <property type="molecule type" value="Genomic_DNA"/>
</dbReference>
<feature type="domain" description="Thioredoxin" evidence="10">
    <location>
        <begin position="1"/>
        <end position="102"/>
    </location>
</feature>
<dbReference type="InterPro" id="IPR013766">
    <property type="entry name" value="Thioredoxin_domain"/>
</dbReference>
<dbReference type="NCBIfam" id="TIGR01068">
    <property type="entry name" value="thioredoxin"/>
    <property type="match status" value="1"/>
</dbReference>
<evidence type="ECO:0000256" key="5">
    <source>
        <dbReference type="ARBA" id="ARBA00023284"/>
    </source>
</evidence>
<evidence type="ECO:0000256" key="6">
    <source>
        <dbReference type="NCBIfam" id="TIGR01068"/>
    </source>
</evidence>
<dbReference type="PIRSF" id="PIRSF000077">
    <property type="entry name" value="Thioredoxin"/>
    <property type="match status" value="1"/>
</dbReference>
<accession>A0A918CA91</accession>
<feature type="active site" description="Nucleophile" evidence="8">
    <location>
        <position position="29"/>
    </location>
</feature>
<dbReference type="PRINTS" id="PR00421">
    <property type="entry name" value="THIOREDOXIN"/>
</dbReference>
<evidence type="ECO:0000256" key="1">
    <source>
        <dbReference type="ARBA" id="ARBA00008987"/>
    </source>
</evidence>
<dbReference type="Gene3D" id="3.40.30.10">
    <property type="entry name" value="Glutaredoxin"/>
    <property type="match status" value="1"/>
</dbReference>
<evidence type="ECO:0000256" key="7">
    <source>
        <dbReference type="PIRNR" id="PIRNR000077"/>
    </source>
</evidence>
<evidence type="ECO:0000313" key="12">
    <source>
        <dbReference type="Proteomes" id="UP000603865"/>
    </source>
</evidence>
<evidence type="ECO:0000313" key="11">
    <source>
        <dbReference type="EMBL" id="GGR12321.1"/>
    </source>
</evidence>
<keyword evidence="2" id="KW-0813">Transport</keyword>
<feature type="active site" description="Nucleophile" evidence="8">
    <location>
        <position position="26"/>
    </location>
</feature>
<feature type="site" description="Deprotonates C-terminal active site Cys" evidence="8">
    <location>
        <position position="20"/>
    </location>
</feature>
<dbReference type="InterPro" id="IPR017937">
    <property type="entry name" value="Thioredoxin_CS"/>
</dbReference>
<feature type="disulfide bond" description="Redox-active" evidence="9">
    <location>
        <begin position="26"/>
        <end position="29"/>
    </location>
</feature>
<evidence type="ECO:0000256" key="4">
    <source>
        <dbReference type="ARBA" id="ARBA00023157"/>
    </source>
</evidence>
<keyword evidence="3" id="KW-0249">Electron transport</keyword>
<dbReference type="PROSITE" id="PS00194">
    <property type="entry name" value="THIOREDOXIN_1"/>
    <property type="match status" value="1"/>
</dbReference>
<comment type="caution">
    <text evidence="11">The sequence shown here is derived from an EMBL/GenBank/DDBJ whole genome shotgun (WGS) entry which is preliminary data.</text>
</comment>
<keyword evidence="5 9" id="KW-0676">Redox-active center</keyword>
<evidence type="ECO:0000256" key="9">
    <source>
        <dbReference type="PIRSR" id="PIRSR000077-4"/>
    </source>
</evidence>
<name>A0A918CA91_9DEIO</name>
<dbReference type="PROSITE" id="PS51352">
    <property type="entry name" value="THIOREDOXIN_2"/>
    <property type="match status" value="1"/>
</dbReference>
<dbReference type="PANTHER" id="PTHR45663:SF11">
    <property type="entry name" value="GEO12009P1"/>
    <property type="match status" value="1"/>
</dbReference>
<proteinExistence type="inferred from homology"/>
<sequence length="106" mass="11665">MELTDSNFKGEISEGLTLVDFWAPWCGPCRMIAPVVEEIASQYEGKVKVGKVNVDDNQQTAMQFRVMSIPTLILFKDGQPVEGVVGAQPKRAFEALLDKHLATVAN</sequence>
<evidence type="ECO:0000256" key="8">
    <source>
        <dbReference type="PIRSR" id="PIRSR000077-1"/>
    </source>
</evidence>
<dbReference type="SUPFAM" id="SSF52833">
    <property type="entry name" value="Thioredoxin-like"/>
    <property type="match status" value="1"/>
</dbReference>
<reference evidence="11" key="2">
    <citation type="submission" date="2020-09" db="EMBL/GenBank/DDBJ databases">
        <authorList>
            <person name="Sun Q."/>
            <person name="Ohkuma M."/>
        </authorList>
    </citation>
    <scope>NUCLEOTIDE SEQUENCE</scope>
    <source>
        <strain evidence="11">JCM 31311</strain>
    </source>
</reference>
<dbReference type="CDD" id="cd02947">
    <property type="entry name" value="TRX_family"/>
    <property type="match status" value="1"/>
</dbReference>
<keyword evidence="4 9" id="KW-1015">Disulfide bond</keyword>
<dbReference type="FunFam" id="3.40.30.10:FF:000001">
    <property type="entry name" value="Thioredoxin"/>
    <property type="match status" value="1"/>
</dbReference>
<comment type="similarity">
    <text evidence="1 7">Belongs to the thioredoxin family.</text>
</comment>
<dbReference type="InterPro" id="IPR036249">
    <property type="entry name" value="Thioredoxin-like_sf"/>
</dbReference>
<dbReference type="GO" id="GO:0005829">
    <property type="term" value="C:cytosol"/>
    <property type="evidence" value="ECO:0007669"/>
    <property type="project" value="TreeGrafter"/>
</dbReference>
<dbReference type="AlphaFoldDB" id="A0A918CA91"/>
<feature type="site" description="Deprotonates C-terminal active site Cys" evidence="8">
    <location>
        <position position="27"/>
    </location>
</feature>
<evidence type="ECO:0000259" key="10">
    <source>
        <dbReference type="PROSITE" id="PS51352"/>
    </source>
</evidence>
<dbReference type="PANTHER" id="PTHR45663">
    <property type="entry name" value="GEO12009P1"/>
    <property type="match status" value="1"/>
</dbReference>